<dbReference type="OrthoDB" id="672370at2759"/>
<feature type="region of interest" description="Disordered" evidence="1">
    <location>
        <begin position="71"/>
        <end position="125"/>
    </location>
</feature>
<reference evidence="2" key="1">
    <citation type="submission" date="2021-03" db="EMBL/GenBank/DDBJ databases">
        <authorList>
            <person name="Li Z."/>
            <person name="Yang C."/>
        </authorList>
    </citation>
    <scope>NUCLEOTIDE SEQUENCE</scope>
    <source>
        <strain evidence="2">Dzin_1.0</strain>
        <tissue evidence="2">Leaf</tissue>
    </source>
</reference>
<feature type="compositionally biased region" description="Basic and acidic residues" evidence="1">
    <location>
        <begin position="85"/>
        <end position="104"/>
    </location>
</feature>
<dbReference type="EMBL" id="JAGGNH010000009">
    <property type="protein sequence ID" value="KAJ0964216.1"/>
    <property type="molecule type" value="Genomic_DNA"/>
</dbReference>
<accession>A0A9D5H5J1</accession>
<protein>
    <submittedName>
        <fullName evidence="2">Uncharacterized protein</fullName>
    </submittedName>
</protein>
<dbReference type="AlphaFoldDB" id="A0A9D5H5J1"/>
<gene>
    <name evidence="2" type="ORF">J5N97_029338</name>
</gene>
<name>A0A9D5H5J1_9LILI</name>
<feature type="region of interest" description="Disordered" evidence="1">
    <location>
        <begin position="1"/>
        <end position="22"/>
    </location>
</feature>
<dbReference type="PANTHER" id="PTHR37697">
    <property type="entry name" value="AP2-LIKE ETHYLENE-RESPONSIVE TRANSCRIPTION FACTOR SNZ"/>
    <property type="match status" value="1"/>
</dbReference>
<keyword evidence="3" id="KW-1185">Reference proteome</keyword>
<proteinExistence type="predicted"/>
<reference evidence="2" key="2">
    <citation type="journal article" date="2022" name="Hortic Res">
        <title>The genome of Dioscorea zingiberensis sheds light on the biosynthesis, origin and evolution of the medicinally important diosgenin saponins.</title>
        <authorList>
            <person name="Li Y."/>
            <person name="Tan C."/>
            <person name="Li Z."/>
            <person name="Guo J."/>
            <person name="Li S."/>
            <person name="Chen X."/>
            <person name="Wang C."/>
            <person name="Dai X."/>
            <person name="Yang H."/>
            <person name="Song W."/>
            <person name="Hou L."/>
            <person name="Xu J."/>
            <person name="Tong Z."/>
            <person name="Xu A."/>
            <person name="Yuan X."/>
            <person name="Wang W."/>
            <person name="Yang Q."/>
            <person name="Chen L."/>
            <person name="Sun Z."/>
            <person name="Wang K."/>
            <person name="Pan B."/>
            <person name="Chen J."/>
            <person name="Bao Y."/>
            <person name="Liu F."/>
            <person name="Qi X."/>
            <person name="Gang D.R."/>
            <person name="Wen J."/>
            <person name="Li J."/>
        </authorList>
    </citation>
    <scope>NUCLEOTIDE SEQUENCE</scope>
    <source>
        <strain evidence="2">Dzin_1.0</strain>
    </source>
</reference>
<sequence length="156" mass="16967">MEFNSTDPPPPPRPSPSHHYIENPPRLIDLAAALEDATLYAELLSSNPFEIFAAIASFRTAHQILGSVLSHLQPRPPVGNGDQPMADRLEEKEGGGNVNERSETDGVETGMRDKGRKKRRASPSFLSGLGDALEEEIASVEDGMTSALDLVLQFYP</sequence>
<comment type="caution">
    <text evidence="2">The sequence shown here is derived from an EMBL/GenBank/DDBJ whole genome shotgun (WGS) entry which is preliminary data.</text>
</comment>
<dbReference type="PANTHER" id="PTHR37697:SF2">
    <property type="entry name" value="AP2-LIKE ETHYLENE-RESPONSIVE TRANSCRIPTION FACTOR SNZ"/>
    <property type="match status" value="1"/>
</dbReference>
<evidence type="ECO:0000313" key="2">
    <source>
        <dbReference type="EMBL" id="KAJ0964216.1"/>
    </source>
</evidence>
<dbReference type="Proteomes" id="UP001085076">
    <property type="component" value="Miscellaneous, Linkage group lg09"/>
</dbReference>
<evidence type="ECO:0000256" key="1">
    <source>
        <dbReference type="SAM" id="MobiDB-lite"/>
    </source>
</evidence>
<organism evidence="2 3">
    <name type="scientific">Dioscorea zingiberensis</name>
    <dbReference type="NCBI Taxonomy" id="325984"/>
    <lineage>
        <taxon>Eukaryota</taxon>
        <taxon>Viridiplantae</taxon>
        <taxon>Streptophyta</taxon>
        <taxon>Embryophyta</taxon>
        <taxon>Tracheophyta</taxon>
        <taxon>Spermatophyta</taxon>
        <taxon>Magnoliopsida</taxon>
        <taxon>Liliopsida</taxon>
        <taxon>Dioscoreales</taxon>
        <taxon>Dioscoreaceae</taxon>
        <taxon>Dioscorea</taxon>
    </lineage>
</organism>
<evidence type="ECO:0000313" key="3">
    <source>
        <dbReference type="Proteomes" id="UP001085076"/>
    </source>
</evidence>